<dbReference type="AlphaFoldDB" id="A0A8T1R180"/>
<sequence length="57" mass="6304">MGRDTSLIIEGFVCCCHDSSLSYREIPSPTLSLTPQNSLVPLFNFTGHAHELRGELL</sequence>
<proteinExistence type="predicted"/>
<comment type="caution">
    <text evidence="1">The sequence shown here is derived from an EMBL/GenBank/DDBJ whole genome shotgun (WGS) entry which is preliminary data.</text>
</comment>
<protein>
    <submittedName>
        <fullName evidence="1">Uncharacterized protein</fullName>
    </submittedName>
</protein>
<reference evidence="1" key="1">
    <citation type="submission" date="2020-12" db="EMBL/GenBank/DDBJ databases">
        <title>WGS assembly of Carya illinoinensis cv. Pawnee.</title>
        <authorList>
            <person name="Platts A."/>
            <person name="Shu S."/>
            <person name="Wright S."/>
            <person name="Barry K."/>
            <person name="Edger P."/>
            <person name="Pires J.C."/>
            <person name="Schmutz J."/>
        </authorList>
    </citation>
    <scope>NUCLEOTIDE SEQUENCE</scope>
    <source>
        <tissue evidence="1">Leaf</tissue>
    </source>
</reference>
<gene>
    <name evidence="1" type="ORF">CIPAW_03G064300</name>
</gene>
<keyword evidence="2" id="KW-1185">Reference proteome</keyword>
<evidence type="ECO:0000313" key="1">
    <source>
        <dbReference type="EMBL" id="KAG6659841.1"/>
    </source>
</evidence>
<organism evidence="1 2">
    <name type="scientific">Carya illinoinensis</name>
    <name type="common">Pecan</name>
    <dbReference type="NCBI Taxonomy" id="32201"/>
    <lineage>
        <taxon>Eukaryota</taxon>
        <taxon>Viridiplantae</taxon>
        <taxon>Streptophyta</taxon>
        <taxon>Embryophyta</taxon>
        <taxon>Tracheophyta</taxon>
        <taxon>Spermatophyta</taxon>
        <taxon>Magnoliopsida</taxon>
        <taxon>eudicotyledons</taxon>
        <taxon>Gunneridae</taxon>
        <taxon>Pentapetalae</taxon>
        <taxon>rosids</taxon>
        <taxon>fabids</taxon>
        <taxon>Fagales</taxon>
        <taxon>Juglandaceae</taxon>
        <taxon>Carya</taxon>
    </lineage>
</organism>
<accession>A0A8T1R180</accession>
<evidence type="ECO:0000313" key="2">
    <source>
        <dbReference type="Proteomes" id="UP000811609"/>
    </source>
</evidence>
<dbReference type="EMBL" id="CM031811">
    <property type="protein sequence ID" value="KAG6659841.1"/>
    <property type="molecule type" value="Genomic_DNA"/>
</dbReference>
<name>A0A8T1R180_CARIL</name>
<dbReference type="Proteomes" id="UP000811609">
    <property type="component" value="Chromosome 3"/>
</dbReference>